<comment type="caution">
    <text evidence="4">The sequence shown here is derived from an EMBL/GenBank/DDBJ whole genome shotgun (WGS) entry which is preliminary data.</text>
</comment>
<sequence>MKTPNRILLIDDDEDDGYIFDAALNDVSGRHELLYYRDSEQAISRLSDKAFPPPDMLFIDWNMPKIDGNQCLQIIRKIPGYDKVPIIIYSTSTHQQLQTEAQKHGASYFLAKPPSIQELTEKLGVLLDRDWQSASDVQE</sequence>
<protein>
    <recommendedName>
        <fullName evidence="3">Response regulatory domain-containing protein</fullName>
    </recommendedName>
</protein>
<dbReference type="Pfam" id="PF00072">
    <property type="entry name" value="Response_reg"/>
    <property type="match status" value="1"/>
</dbReference>
<dbReference type="PANTHER" id="PTHR44591">
    <property type="entry name" value="STRESS RESPONSE REGULATOR PROTEIN 1"/>
    <property type="match status" value="1"/>
</dbReference>
<dbReference type="InterPro" id="IPR050595">
    <property type="entry name" value="Bact_response_regulator"/>
</dbReference>
<keyword evidence="5" id="KW-1185">Reference proteome</keyword>
<dbReference type="EMBL" id="LWBO01000055">
    <property type="protein sequence ID" value="OQP41807.1"/>
    <property type="molecule type" value="Genomic_DNA"/>
</dbReference>
<dbReference type="PROSITE" id="PS50110">
    <property type="entry name" value="RESPONSE_REGULATORY"/>
    <property type="match status" value="1"/>
</dbReference>
<feature type="domain" description="Response regulatory" evidence="3">
    <location>
        <begin position="6"/>
        <end position="127"/>
    </location>
</feature>
<accession>A0ABX3NP26</accession>
<name>A0ABX3NP26_9BACT</name>
<reference evidence="4 5" key="1">
    <citation type="submission" date="2016-04" db="EMBL/GenBank/DDBJ databases">
        <authorList>
            <person name="Chen L."/>
            <person name="Zhuang W."/>
            <person name="Wang G."/>
        </authorList>
    </citation>
    <scope>NUCLEOTIDE SEQUENCE [LARGE SCALE GENOMIC DNA]</scope>
    <source>
        <strain evidence="5">GR20</strain>
    </source>
</reference>
<evidence type="ECO:0000256" key="2">
    <source>
        <dbReference type="PROSITE-ProRule" id="PRU00169"/>
    </source>
</evidence>
<evidence type="ECO:0000313" key="4">
    <source>
        <dbReference type="EMBL" id="OQP41807.1"/>
    </source>
</evidence>
<feature type="modified residue" description="4-aspartylphosphate" evidence="2">
    <location>
        <position position="60"/>
    </location>
</feature>
<dbReference type="SUPFAM" id="SSF52172">
    <property type="entry name" value="CheY-like"/>
    <property type="match status" value="1"/>
</dbReference>
<evidence type="ECO:0000259" key="3">
    <source>
        <dbReference type="PROSITE" id="PS50110"/>
    </source>
</evidence>
<dbReference type="InterPro" id="IPR011006">
    <property type="entry name" value="CheY-like_superfamily"/>
</dbReference>
<dbReference type="PANTHER" id="PTHR44591:SF3">
    <property type="entry name" value="RESPONSE REGULATORY DOMAIN-CONTAINING PROTEIN"/>
    <property type="match status" value="1"/>
</dbReference>
<dbReference type="Proteomes" id="UP000192277">
    <property type="component" value="Unassembled WGS sequence"/>
</dbReference>
<keyword evidence="1 2" id="KW-0597">Phosphoprotein</keyword>
<proteinExistence type="predicted"/>
<dbReference type="SMART" id="SM00448">
    <property type="entry name" value="REC"/>
    <property type="match status" value="1"/>
</dbReference>
<gene>
    <name evidence="4" type="ORF">A4D02_14090</name>
</gene>
<evidence type="ECO:0000256" key="1">
    <source>
        <dbReference type="ARBA" id="ARBA00022553"/>
    </source>
</evidence>
<dbReference type="Gene3D" id="3.40.50.2300">
    <property type="match status" value="1"/>
</dbReference>
<dbReference type="InterPro" id="IPR001789">
    <property type="entry name" value="Sig_transdc_resp-reg_receiver"/>
</dbReference>
<organism evidence="4 5">
    <name type="scientific">Niastella koreensis</name>
    <dbReference type="NCBI Taxonomy" id="354356"/>
    <lineage>
        <taxon>Bacteria</taxon>
        <taxon>Pseudomonadati</taxon>
        <taxon>Bacteroidota</taxon>
        <taxon>Chitinophagia</taxon>
        <taxon>Chitinophagales</taxon>
        <taxon>Chitinophagaceae</taxon>
        <taxon>Niastella</taxon>
    </lineage>
</organism>
<dbReference type="RefSeq" id="WP_014221000.1">
    <property type="nucleotide sequence ID" value="NZ_LWBO01000055.1"/>
</dbReference>
<evidence type="ECO:0000313" key="5">
    <source>
        <dbReference type="Proteomes" id="UP000192277"/>
    </source>
</evidence>